<accession>A0A699HSG4</accession>
<sequence>MPKGMVIVTPMNSNSMNSNGDEQYLVVANDFDTCYEDNAIVSSKEEVYEEATWDIIEYSPYISLHALNGVESFQTMRVTGHVGKHHLHILIDIGSIPMTSNNVTL</sequence>
<keyword evidence="1" id="KW-0695">RNA-directed DNA polymerase</keyword>
<keyword evidence="1" id="KW-0548">Nucleotidyltransferase</keyword>
<protein>
    <submittedName>
        <fullName evidence="1">Reverse transcriptase</fullName>
    </submittedName>
</protein>
<comment type="caution">
    <text evidence="1">The sequence shown here is derived from an EMBL/GenBank/DDBJ whole genome shotgun (WGS) entry which is preliminary data.</text>
</comment>
<organism evidence="1">
    <name type="scientific">Tanacetum cinerariifolium</name>
    <name type="common">Dalmatian daisy</name>
    <name type="synonym">Chrysanthemum cinerariifolium</name>
    <dbReference type="NCBI Taxonomy" id="118510"/>
    <lineage>
        <taxon>Eukaryota</taxon>
        <taxon>Viridiplantae</taxon>
        <taxon>Streptophyta</taxon>
        <taxon>Embryophyta</taxon>
        <taxon>Tracheophyta</taxon>
        <taxon>Spermatophyta</taxon>
        <taxon>Magnoliopsida</taxon>
        <taxon>eudicotyledons</taxon>
        <taxon>Gunneridae</taxon>
        <taxon>Pentapetalae</taxon>
        <taxon>asterids</taxon>
        <taxon>campanulids</taxon>
        <taxon>Asterales</taxon>
        <taxon>Asteraceae</taxon>
        <taxon>Asteroideae</taxon>
        <taxon>Anthemideae</taxon>
        <taxon>Anthemidinae</taxon>
        <taxon>Tanacetum</taxon>
    </lineage>
</organism>
<gene>
    <name evidence="1" type="ORF">Tci_443069</name>
</gene>
<keyword evidence="1" id="KW-0808">Transferase</keyword>
<name>A0A699HSG4_TANCI</name>
<proteinExistence type="predicted"/>
<evidence type="ECO:0000313" key="1">
    <source>
        <dbReference type="EMBL" id="GEY71095.1"/>
    </source>
</evidence>
<dbReference type="AlphaFoldDB" id="A0A699HSG4"/>
<reference evidence="1" key="1">
    <citation type="journal article" date="2019" name="Sci. Rep.">
        <title>Draft genome of Tanacetum cinerariifolium, the natural source of mosquito coil.</title>
        <authorList>
            <person name="Yamashiro T."/>
            <person name="Shiraishi A."/>
            <person name="Satake H."/>
            <person name="Nakayama K."/>
        </authorList>
    </citation>
    <scope>NUCLEOTIDE SEQUENCE</scope>
</reference>
<dbReference type="EMBL" id="BKCJ010202426">
    <property type="protein sequence ID" value="GEY71095.1"/>
    <property type="molecule type" value="Genomic_DNA"/>
</dbReference>
<dbReference type="GO" id="GO:0003964">
    <property type="term" value="F:RNA-directed DNA polymerase activity"/>
    <property type="evidence" value="ECO:0007669"/>
    <property type="project" value="UniProtKB-KW"/>
</dbReference>